<keyword evidence="2" id="KW-0732">Signal</keyword>
<organism evidence="3">
    <name type="scientific">Sesamum latifolium</name>
    <dbReference type="NCBI Taxonomy" id="2727402"/>
    <lineage>
        <taxon>Eukaryota</taxon>
        <taxon>Viridiplantae</taxon>
        <taxon>Streptophyta</taxon>
        <taxon>Embryophyta</taxon>
        <taxon>Tracheophyta</taxon>
        <taxon>Spermatophyta</taxon>
        <taxon>Magnoliopsida</taxon>
        <taxon>eudicotyledons</taxon>
        <taxon>Gunneridae</taxon>
        <taxon>Pentapetalae</taxon>
        <taxon>asterids</taxon>
        <taxon>lamiids</taxon>
        <taxon>Lamiales</taxon>
        <taxon>Pedaliaceae</taxon>
        <taxon>Sesamum</taxon>
    </lineage>
</organism>
<evidence type="ECO:0008006" key="4">
    <source>
        <dbReference type="Google" id="ProtNLM"/>
    </source>
</evidence>
<feature type="compositionally biased region" description="Low complexity" evidence="1">
    <location>
        <begin position="26"/>
        <end position="36"/>
    </location>
</feature>
<name>A0AAW2WUR2_9LAMI</name>
<protein>
    <recommendedName>
        <fullName evidence="4">Secreted protein</fullName>
    </recommendedName>
</protein>
<evidence type="ECO:0000256" key="1">
    <source>
        <dbReference type="SAM" id="MobiDB-lite"/>
    </source>
</evidence>
<dbReference type="AlphaFoldDB" id="A0AAW2WUR2"/>
<evidence type="ECO:0000313" key="3">
    <source>
        <dbReference type="EMBL" id="KAL0445143.1"/>
    </source>
</evidence>
<feature type="compositionally biased region" description="Polar residues" evidence="1">
    <location>
        <begin position="46"/>
        <end position="61"/>
    </location>
</feature>
<accession>A0AAW2WUR2</accession>
<feature type="chain" id="PRO_5043912745" description="Secreted protein" evidence="2">
    <location>
        <begin position="20"/>
        <end position="90"/>
    </location>
</feature>
<evidence type="ECO:0000256" key="2">
    <source>
        <dbReference type="SAM" id="SignalP"/>
    </source>
</evidence>
<gene>
    <name evidence="3" type="ORF">Slati_2237000</name>
</gene>
<comment type="caution">
    <text evidence="3">The sequence shown here is derived from an EMBL/GenBank/DDBJ whole genome shotgun (WGS) entry which is preliminary data.</text>
</comment>
<proteinExistence type="predicted"/>
<sequence length="90" mass="9668">MGNGRGRLAVIACLQAGLAICKSASRRSATSRPASQRARRPHDLQASEQVTSTSEQVTSRPASRRPHDQRASEQPCLRPTSSPACDLRAT</sequence>
<dbReference type="EMBL" id="JACGWN010000007">
    <property type="protein sequence ID" value="KAL0445143.1"/>
    <property type="molecule type" value="Genomic_DNA"/>
</dbReference>
<feature type="region of interest" description="Disordered" evidence="1">
    <location>
        <begin position="23"/>
        <end position="90"/>
    </location>
</feature>
<reference evidence="3" key="1">
    <citation type="submission" date="2020-06" db="EMBL/GenBank/DDBJ databases">
        <authorList>
            <person name="Li T."/>
            <person name="Hu X."/>
            <person name="Zhang T."/>
            <person name="Song X."/>
            <person name="Zhang H."/>
            <person name="Dai N."/>
            <person name="Sheng W."/>
            <person name="Hou X."/>
            <person name="Wei L."/>
        </authorList>
    </citation>
    <scope>NUCLEOTIDE SEQUENCE</scope>
    <source>
        <strain evidence="3">KEN1</strain>
        <tissue evidence="3">Leaf</tissue>
    </source>
</reference>
<feature type="signal peptide" evidence="2">
    <location>
        <begin position="1"/>
        <end position="19"/>
    </location>
</feature>
<reference evidence="3" key="2">
    <citation type="journal article" date="2024" name="Plant">
        <title>Genomic evolution and insights into agronomic trait innovations of Sesamum species.</title>
        <authorList>
            <person name="Miao H."/>
            <person name="Wang L."/>
            <person name="Qu L."/>
            <person name="Liu H."/>
            <person name="Sun Y."/>
            <person name="Le M."/>
            <person name="Wang Q."/>
            <person name="Wei S."/>
            <person name="Zheng Y."/>
            <person name="Lin W."/>
            <person name="Duan Y."/>
            <person name="Cao H."/>
            <person name="Xiong S."/>
            <person name="Wang X."/>
            <person name="Wei L."/>
            <person name="Li C."/>
            <person name="Ma Q."/>
            <person name="Ju M."/>
            <person name="Zhao R."/>
            <person name="Li G."/>
            <person name="Mu C."/>
            <person name="Tian Q."/>
            <person name="Mei H."/>
            <person name="Zhang T."/>
            <person name="Gao T."/>
            <person name="Zhang H."/>
        </authorList>
    </citation>
    <scope>NUCLEOTIDE SEQUENCE</scope>
    <source>
        <strain evidence="3">KEN1</strain>
    </source>
</reference>